<evidence type="ECO:0000313" key="2">
    <source>
        <dbReference type="EMBL" id="GJA61624.1"/>
    </source>
</evidence>
<proteinExistence type="predicted"/>
<evidence type="ECO:0000313" key="3">
    <source>
        <dbReference type="Proteomes" id="UP000886934"/>
    </source>
</evidence>
<comment type="caution">
    <text evidence="2">The sequence shown here is derived from an EMBL/GenBank/DDBJ whole genome shotgun (WGS) entry which is preliminary data.</text>
</comment>
<dbReference type="AlphaFoldDB" id="A0AA37CTR1"/>
<name>A0AA37CTR1_AERCA</name>
<protein>
    <submittedName>
        <fullName evidence="2">Uncharacterized protein</fullName>
    </submittedName>
</protein>
<organism evidence="2 3">
    <name type="scientific">Aeromonas caviae</name>
    <name type="common">Aeromonas punctata</name>
    <dbReference type="NCBI Taxonomy" id="648"/>
    <lineage>
        <taxon>Bacteria</taxon>
        <taxon>Pseudomonadati</taxon>
        <taxon>Pseudomonadota</taxon>
        <taxon>Gammaproteobacteria</taxon>
        <taxon>Aeromonadales</taxon>
        <taxon>Aeromonadaceae</taxon>
        <taxon>Aeromonas</taxon>
    </lineage>
</organism>
<feature type="region of interest" description="Disordered" evidence="1">
    <location>
        <begin position="1"/>
        <end position="32"/>
    </location>
</feature>
<dbReference type="Proteomes" id="UP000886934">
    <property type="component" value="Unassembled WGS sequence"/>
</dbReference>
<evidence type="ECO:0000256" key="1">
    <source>
        <dbReference type="SAM" id="MobiDB-lite"/>
    </source>
</evidence>
<sequence length="127" mass="13472">MDHFAGRETAPLGGTTEERRAETPGDQWQAGGESILTVGHPVKAGQKDQALQQFIYMAGFCLHSIPSNMIQKVVSGPNIQSPAAIRNNRTDLATQTHNPISAQSRDTACLASLTDFHAGNGGDMPGT</sequence>
<dbReference type="EMBL" id="BPNN01000002">
    <property type="protein sequence ID" value="GJA61624.1"/>
    <property type="molecule type" value="Genomic_DNA"/>
</dbReference>
<accession>A0AA37CTR1</accession>
<reference evidence="2" key="1">
    <citation type="submission" date="2021-07" db="EMBL/GenBank/DDBJ databases">
        <title>Draft genome sequence of carbapenem-resistant Aeromonas spp. in Japan.</title>
        <authorList>
            <person name="Maehana S."/>
            <person name="Suzuki M."/>
            <person name="Kitasato H."/>
        </authorList>
    </citation>
    <scope>NUCLEOTIDE SEQUENCE</scope>
    <source>
        <strain evidence="2">KAM351</strain>
    </source>
</reference>
<gene>
    <name evidence="2" type="ORF">KAM351_02350</name>
</gene>